<evidence type="ECO:0000313" key="1">
    <source>
        <dbReference type="EMBL" id="TKC41094.1"/>
    </source>
</evidence>
<dbReference type="Proteomes" id="UP000308365">
    <property type="component" value="Unassembled WGS sequence"/>
</dbReference>
<sequence>MVFCSHTRIFQVPSEVRNDAMRERIEQVRRRTQLLGLGSGCRPTWPCATVWVCALGGALPPCGLPTASPLLSSPSPAAYAILRMRHLRSFTRAIPTQTAESSRQKSYLEAHRHSPGQRLQCCPGIRAEPILESILELVVPQERQSSHLCTLTTVAAGQGPGPSIGPVTPASTHNL</sequence>
<dbReference type="InterPro" id="IPR028219">
    <property type="entry name" value="SPATA19"/>
</dbReference>
<protein>
    <submittedName>
        <fullName evidence="1">Uncharacterized protein</fullName>
    </submittedName>
</protein>
<dbReference type="AlphaFoldDB" id="A0A4U1EWI8"/>
<name>A0A4U1EWI8_MONMO</name>
<evidence type="ECO:0000313" key="2">
    <source>
        <dbReference type="Proteomes" id="UP000308365"/>
    </source>
</evidence>
<dbReference type="EMBL" id="RWIC01000678">
    <property type="protein sequence ID" value="TKC41094.1"/>
    <property type="molecule type" value="Genomic_DNA"/>
</dbReference>
<accession>A0A4U1EWI8</accession>
<gene>
    <name evidence="1" type="ORF">EI555_010912</name>
</gene>
<organism evidence="1 2">
    <name type="scientific">Monodon monoceros</name>
    <name type="common">Narwhal</name>
    <name type="synonym">Ceratodon monodon</name>
    <dbReference type="NCBI Taxonomy" id="40151"/>
    <lineage>
        <taxon>Eukaryota</taxon>
        <taxon>Metazoa</taxon>
        <taxon>Chordata</taxon>
        <taxon>Craniata</taxon>
        <taxon>Vertebrata</taxon>
        <taxon>Euteleostomi</taxon>
        <taxon>Mammalia</taxon>
        <taxon>Eutheria</taxon>
        <taxon>Laurasiatheria</taxon>
        <taxon>Artiodactyla</taxon>
        <taxon>Whippomorpha</taxon>
        <taxon>Cetacea</taxon>
        <taxon>Odontoceti</taxon>
        <taxon>Monodontidae</taxon>
        <taxon>Monodon</taxon>
    </lineage>
</organism>
<reference evidence="2" key="1">
    <citation type="journal article" date="2019" name="IScience">
        <title>Narwhal Genome Reveals Long-Term Low Genetic Diversity despite Current Large Abundance Size.</title>
        <authorList>
            <person name="Westbury M.V."/>
            <person name="Petersen B."/>
            <person name="Garde E."/>
            <person name="Heide-Jorgensen M.P."/>
            <person name="Lorenzen E.D."/>
        </authorList>
    </citation>
    <scope>NUCLEOTIDE SEQUENCE [LARGE SCALE GENOMIC DNA]</scope>
</reference>
<proteinExistence type="predicted"/>
<dbReference type="Pfam" id="PF15212">
    <property type="entry name" value="SPATA19"/>
    <property type="match status" value="1"/>
</dbReference>
<comment type="caution">
    <text evidence="1">The sequence shown here is derived from an EMBL/GenBank/DDBJ whole genome shotgun (WGS) entry which is preliminary data.</text>
</comment>